<proteinExistence type="predicted"/>
<dbReference type="RefSeq" id="WP_220198780.1">
    <property type="nucleotide sequence ID" value="NZ_BNJF01000006.1"/>
</dbReference>
<gene>
    <name evidence="2" type="ORF">KSX_78310</name>
</gene>
<evidence type="ECO:0000313" key="2">
    <source>
        <dbReference type="EMBL" id="GHO49668.1"/>
    </source>
</evidence>
<comment type="caution">
    <text evidence="2">The sequence shown here is derived from an EMBL/GenBank/DDBJ whole genome shotgun (WGS) entry which is preliminary data.</text>
</comment>
<dbReference type="Proteomes" id="UP000612362">
    <property type="component" value="Unassembled WGS sequence"/>
</dbReference>
<keyword evidence="3" id="KW-1185">Reference proteome</keyword>
<accession>A0A8J3ICB3</accession>
<protein>
    <submittedName>
        <fullName evidence="2">Uncharacterized protein</fullName>
    </submittedName>
</protein>
<sequence>MTIDEYQSQLTSIIEEEIHSGEKYNQDERRAYLWTQAEDVWKKLEDQREKDKQEKDRLSTMQLSQAEAEKLRPFTEYIQKILDEDLPEMRANSRRA</sequence>
<evidence type="ECO:0000313" key="3">
    <source>
        <dbReference type="Proteomes" id="UP000612362"/>
    </source>
</evidence>
<organism evidence="2 3">
    <name type="scientific">Ktedonospora formicarum</name>
    <dbReference type="NCBI Taxonomy" id="2778364"/>
    <lineage>
        <taxon>Bacteria</taxon>
        <taxon>Bacillati</taxon>
        <taxon>Chloroflexota</taxon>
        <taxon>Ktedonobacteria</taxon>
        <taxon>Ktedonobacterales</taxon>
        <taxon>Ktedonobacteraceae</taxon>
        <taxon>Ktedonospora</taxon>
    </lineage>
</organism>
<dbReference type="AlphaFoldDB" id="A0A8J3ICB3"/>
<feature type="compositionally biased region" description="Basic and acidic residues" evidence="1">
    <location>
        <begin position="45"/>
        <end position="58"/>
    </location>
</feature>
<name>A0A8J3ICB3_9CHLR</name>
<reference evidence="2" key="1">
    <citation type="submission" date="2020-10" db="EMBL/GenBank/DDBJ databases">
        <title>Taxonomic study of unclassified bacteria belonging to the class Ktedonobacteria.</title>
        <authorList>
            <person name="Yabe S."/>
            <person name="Wang C.M."/>
            <person name="Zheng Y."/>
            <person name="Sakai Y."/>
            <person name="Cavaletti L."/>
            <person name="Monciardini P."/>
            <person name="Donadio S."/>
        </authorList>
    </citation>
    <scope>NUCLEOTIDE SEQUENCE</scope>
    <source>
        <strain evidence="2">SOSP1-1</strain>
    </source>
</reference>
<dbReference type="EMBL" id="BNJF01000006">
    <property type="protein sequence ID" value="GHO49668.1"/>
    <property type="molecule type" value="Genomic_DNA"/>
</dbReference>
<feature type="region of interest" description="Disordered" evidence="1">
    <location>
        <begin position="45"/>
        <end position="64"/>
    </location>
</feature>
<evidence type="ECO:0000256" key="1">
    <source>
        <dbReference type="SAM" id="MobiDB-lite"/>
    </source>
</evidence>